<dbReference type="Proteomes" id="UP001174932">
    <property type="component" value="Unassembled WGS sequence"/>
</dbReference>
<dbReference type="EMBL" id="JAUOZU010000006">
    <property type="protein sequence ID" value="MDO6963983.1"/>
    <property type="molecule type" value="Genomic_DNA"/>
</dbReference>
<reference evidence="1" key="2">
    <citation type="submission" date="2023-07" db="EMBL/GenBank/DDBJ databases">
        <authorList>
            <person name="Shen H."/>
        </authorList>
    </citation>
    <scope>NUCLEOTIDE SEQUENCE</scope>
    <source>
        <strain evidence="1">TNR-22</strain>
    </source>
</reference>
<evidence type="ECO:0000313" key="2">
    <source>
        <dbReference type="Proteomes" id="UP001174932"/>
    </source>
</evidence>
<sequence>MSDKLFQADDLPARQRRRPRTVLMRQTDVIVLKELMYRTGYSDKMLRDVCRKFGIARQIRPNSPLEISWPAWLMLQHGDHDALEMLREGRRDDPYLERYFREAGVPV</sequence>
<evidence type="ECO:0000313" key="1">
    <source>
        <dbReference type="EMBL" id="MDO6963983.1"/>
    </source>
</evidence>
<name>A0ABT8YKW1_9HYPH</name>
<dbReference type="RefSeq" id="WP_304375897.1">
    <property type="nucleotide sequence ID" value="NZ_JAUOZU010000006.1"/>
</dbReference>
<protein>
    <submittedName>
        <fullName evidence="1">Uncharacterized protein</fullName>
    </submittedName>
</protein>
<keyword evidence="2" id="KW-1185">Reference proteome</keyword>
<gene>
    <name evidence="1" type="ORF">Q4481_08445</name>
</gene>
<proteinExistence type="predicted"/>
<accession>A0ABT8YKW1</accession>
<reference evidence="1" key="1">
    <citation type="journal article" date="2015" name="Int. J. Syst. Evol. Microbiol.">
        <title>Rhizobium alvei sp. nov., isolated from a freshwater river.</title>
        <authorList>
            <person name="Sheu S.Y."/>
            <person name="Huang H.W."/>
            <person name="Young C.C."/>
            <person name="Chen W.M."/>
        </authorList>
    </citation>
    <scope>NUCLEOTIDE SEQUENCE</scope>
    <source>
        <strain evidence="1">TNR-22</strain>
    </source>
</reference>
<organism evidence="1 2">
    <name type="scientific">Rhizobium alvei</name>
    <dbReference type="NCBI Taxonomy" id="1132659"/>
    <lineage>
        <taxon>Bacteria</taxon>
        <taxon>Pseudomonadati</taxon>
        <taxon>Pseudomonadota</taxon>
        <taxon>Alphaproteobacteria</taxon>
        <taxon>Hyphomicrobiales</taxon>
        <taxon>Rhizobiaceae</taxon>
        <taxon>Rhizobium/Agrobacterium group</taxon>
        <taxon>Rhizobium</taxon>
    </lineage>
</organism>
<comment type="caution">
    <text evidence="1">The sequence shown here is derived from an EMBL/GenBank/DDBJ whole genome shotgun (WGS) entry which is preliminary data.</text>
</comment>